<dbReference type="AlphaFoldDB" id="A0A6S7C473"/>
<dbReference type="EMBL" id="CADIKM010000003">
    <property type="protein sequence ID" value="CAB3780750.1"/>
    <property type="molecule type" value="Genomic_DNA"/>
</dbReference>
<feature type="domain" description="Methyltransferase type 11" evidence="1">
    <location>
        <begin position="30"/>
        <end position="126"/>
    </location>
</feature>
<dbReference type="RefSeq" id="WP_217478364.1">
    <property type="nucleotide sequence ID" value="NZ_CADIKM010000003.1"/>
</dbReference>
<evidence type="ECO:0000259" key="1">
    <source>
        <dbReference type="Pfam" id="PF08241"/>
    </source>
</evidence>
<organism evidence="2 3">
    <name type="scientific">Pararobbsia alpina</name>
    <dbReference type="NCBI Taxonomy" id="621374"/>
    <lineage>
        <taxon>Bacteria</taxon>
        <taxon>Pseudomonadati</taxon>
        <taxon>Pseudomonadota</taxon>
        <taxon>Betaproteobacteria</taxon>
        <taxon>Burkholderiales</taxon>
        <taxon>Burkholderiaceae</taxon>
        <taxon>Pararobbsia</taxon>
    </lineage>
</organism>
<dbReference type="PANTHER" id="PTHR43591">
    <property type="entry name" value="METHYLTRANSFERASE"/>
    <property type="match status" value="1"/>
</dbReference>
<name>A0A6S7C473_9BURK</name>
<dbReference type="CDD" id="cd02440">
    <property type="entry name" value="AdoMet_MTases"/>
    <property type="match status" value="1"/>
</dbReference>
<dbReference type="PANTHER" id="PTHR43591:SF24">
    <property type="entry name" value="2-METHOXY-6-POLYPRENYL-1,4-BENZOQUINOL METHYLASE, MITOCHONDRIAL"/>
    <property type="match status" value="1"/>
</dbReference>
<sequence length="218" mass="24417">MNGTYSVLSSKSFPIGQDPARVNTTEGVHLDLGCGTRPHNPYGKSKVYGVDIRPLSVVGAVEIKCANLAVEKIPFDSNQFDSVSAFDFLEHIPRILSSADGKSTINPFITLMNEIWRVLKPDGRFYALTPCYPSKAAFQDPTHVNILTETSHEYFTGAEPLGRMYGFIGSFRVVKAEWTIPELVQTSTKLSFRQEASRKRRAKRGALSYFLWDFEAQK</sequence>
<dbReference type="SUPFAM" id="SSF53335">
    <property type="entry name" value="S-adenosyl-L-methionine-dependent methyltransferases"/>
    <property type="match status" value="1"/>
</dbReference>
<dbReference type="Pfam" id="PF08241">
    <property type="entry name" value="Methyltransf_11"/>
    <property type="match status" value="1"/>
</dbReference>
<accession>A0A6S7C473</accession>
<dbReference type="InterPro" id="IPR029063">
    <property type="entry name" value="SAM-dependent_MTases_sf"/>
</dbReference>
<evidence type="ECO:0000313" key="3">
    <source>
        <dbReference type="Proteomes" id="UP000494115"/>
    </source>
</evidence>
<dbReference type="GO" id="GO:0008757">
    <property type="term" value="F:S-adenosylmethionine-dependent methyltransferase activity"/>
    <property type="evidence" value="ECO:0007669"/>
    <property type="project" value="InterPro"/>
</dbReference>
<keyword evidence="3" id="KW-1185">Reference proteome</keyword>
<dbReference type="Proteomes" id="UP000494115">
    <property type="component" value="Unassembled WGS sequence"/>
</dbReference>
<dbReference type="Gene3D" id="3.40.50.150">
    <property type="entry name" value="Vaccinia Virus protein VP39"/>
    <property type="match status" value="1"/>
</dbReference>
<reference evidence="2 3" key="1">
    <citation type="submission" date="2020-04" db="EMBL/GenBank/DDBJ databases">
        <authorList>
            <person name="De Canck E."/>
        </authorList>
    </citation>
    <scope>NUCLEOTIDE SEQUENCE [LARGE SCALE GENOMIC DNA]</scope>
    <source>
        <strain evidence="2 3">LMG 28138</strain>
    </source>
</reference>
<protein>
    <recommendedName>
        <fullName evidence="1">Methyltransferase type 11 domain-containing protein</fullName>
    </recommendedName>
</protein>
<gene>
    <name evidence="2" type="ORF">LMG28138_01110</name>
</gene>
<evidence type="ECO:0000313" key="2">
    <source>
        <dbReference type="EMBL" id="CAB3780750.1"/>
    </source>
</evidence>
<dbReference type="InterPro" id="IPR013216">
    <property type="entry name" value="Methyltransf_11"/>
</dbReference>
<proteinExistence type="predicted"/>